<dbReference type="InterPro" id="IPR036661">
    <property type="entry name" value="Luciferase-like_sf"/>
</dbReference>
<evidence type="ECO:0000313" key="3">
    <source>
        <dbReference type="EMBL" id="AKG90887.1"/>
    </source>
</evidence>
<feature type="domain" description="Luciferase-like" evidence="2">
    <location>
        <begin position="18"/>
        <end position="308"/>
    </location>
</feature>
<dbReference type="GO" id="GO:0016705">
    <property type="term" value="F:oxidoreductase activity, acting on paired donors, with incorporation or reduction of molecular oxygen"/>
    <property type="evidence" value="ECO:0007669"/>
    <property type="project" value="InterPro"/>
</dbReference>
<reference evidence="3 4" key="1">
    <citation type="submission" date="2015-04" db="EMBL/GenBank/DDBJ databases">
        <title>The complete genome sequence of the hyperthermophilic, obligate iron-reducing archaeon Geoglobus ahangari strain 234T.</title>
        <authorList>
            <person name="Manzella M.P."/>
            <person name="Holmes D.E."/>
            <person name="Rocheleau J.M."/>
            <person name="Chung A."/>
            <person name="Reguera G."/>
            <person name="Kashefi K."/>
        </authorList>
    </citation>
    <scope>NUCLEOTIDE SEQUENCE [LARGE SCALE GENOMIC DNA]</scope>
    <source>
        <strain evidence="3 4">234</strain>
    </source>
</reference>
<evidence type="ECO:0000259" key="2">
    <source>
        <dbReference type="Pfam" id="PF00296"/>
    </source>
</evidence>
<protein>
    <submittedName>
        <fullName evidence="3">Coenzyme F420-dependent N5,N10-methylene tetrahydromethanopterin reductase</fullName>
    </submittedName>
</protein>
<dbReference type="CDD" id="cd01097">
    <property type="entry name" value="Tetrahydromethanopterin_reductase"/>
    <property type="match status" value="1"/>
</dbReference>
<dbReference type="PANTHER" id="PTHR43244:SF1">
    <property type="entry name" value="5,10-METHYLENETETRAHYDROMETHANOPTERIN REDUCTASE"/>
    <property type="match status" value="1"/>
</dbReference>
<proteinExistence type="predicted"/>
<dbReference type="InParanoid" id="A0A0F7IEQ5"/>
<keyword evidence="1" id="KW-0560">Oxidoreductase</keyword>
<dbReference type="AlphaFoldDB" id="A0A0F7IEQ5"/>
<dbReference type="SUPFAM" id="SSF51679">
    <property type="entry name" value="Bacterial luciferase-like"/>
    <property type="match status" value="1"/>
</dbReference>
<dbReference type="GeneID" id="24804402"/>
<dbReference type="Pfam" id="PF00296">
    <property type="entry name" value="Bac_luciferase"/>
    <property type="match status" value="1"/>
</dbReference>
<dbReference type="KEGG" id="gah:GAH_01835"/>
<dbReference type="OrthoDB" id="7684at2157"/>
<dbReference type="EMBL" id="CP011267">
    <property type="protein sequence ID" value="AKG90887.1"/>
    <property type="molecule type" value="Genomic_DNA"/>
</dbReference>
<dbReference type="Gene3D" id="3.20.20.30">
    <property type="entry name" value="Luciferase-like domain"/>
    <property type="match status" value="1"/>
</dbReference>
<evidence type="ECO:0000256" key="1">
    <source>
        <dbReference type="ARBA" id="ARBA00023002"/>
    </source>
</evidence>
<dbReference type="STRING" id="113653.GAH_01835"/>
<dbReference type="RefSeq" id="WP_048096276.1">
    <property type="nucleotide sequence ID" value="NZ_CP011267.1"/>
</dbReference>
<keyword evidence="4" id="KW-1185">Reference proteome</keyword>
<dbReference type="HOGENOM" id="CLU_027853_5_3_2"/>
<dbReference type="InterPro" id="IPR011251">
    <property type="entry name" value="Luciferase-like_dom"/>
</dbReference>
<dbReference type="PATRIC" id="fig|113653.22.peg.1805"/>
<evidence type="ECO:0000313" key="4">
    <source>
        <dbReference type="Proteomes" id="UP000034723"/>
    </source>
</evidence>
<sequence>MVKIGIQLPHEPMNLILSAGVYADRNGFDSVFTPDHLVGIEIRDFSCFEAFTILARLSSETERVLLGTCVSDVVRRHPAQLLQAAVTLDEMSGGRAVLGLGAGEGMNLLPFGMDMRQAVSRLEEGLRVIRLLMVGENVSFTGRFFRLRNATLSPRRRVRLWIAGNSPRTIELTARHGDGWIPTATIGVKGYREALKRIRSLGGKSVTPALFAYTVVAEDGDEARRTIELPGKMIALLSPKRDEFLRKTGVEVDFPDILRFEFTRENVRRALEVAKEIPFDLVEERYIYGSPDEVVEKIERFISAGVEHFVLTPLVSHTAYMDNLKLIAERVIPYVREEHD</sequence>
<dbReference type="Proteomes" id="UP000034723">
    <property type="component" value="Chromosome"/>
</dbReference>
<dbReference type="InterPro" id="IPR050564">
    <property type="entry name" value="F420-G6PD/mer"/>
</dbReference>
<dbReference type="PANTHER" id="PTHR43244">
    <property type="match status" value="1"/>
</dbReference>
<gene>
    <name evidence="3" type="ORF">GAH_01835</name>
</gene>
<accession>A0A0F7IEQ5</accession>
<name>A0A0F7IEQ5_9EURY</name>
<organism evidence="3 4">
    <name type="scientific">Geoglobus ahangari</name>
    <dbReference type="NCBI Taxonomy" id="113653"/>
    <lineage>
        <taxon>Archaea</taxon>
        <taxon>Methanobacteriati</taxon>
        <taxon>Methanobacteriota</taxon>
        <taxon>Archaeoglobi</taxon>
        <taxon>Archaeoglobales</taxon>
        <taxon>Archaeoglobaceae</taxon>
        <taxon>Geoglobus</taxon>
    </lineage>
</organism>